<name>X1C426_9ZZZZ</name>
<proteinExistence type="predicted"/>
<dbReference type="SUPFAM" id="SSF52467">
    <property type="entry name" value="DHS-like NAD/FAD-binding domain"/>
    <property type="match status" value="1"/>
</dbReference>
<evidence type="ECO:0000313" key="1">
    <source>
        <dbReference type="EMBL" id="GAG91163.1"/>
    </source>
</evidence>
<protein>
    <recommendedName>
        <fullName evidence="2">CO dehydrogenase/acetyl-CoA synthase complex subunit epsilon</fullName>
    </recommendedName>
</protein>
<dbReference type="InterPro" id="IPR003704">
    <property type="entry name" value="CdhB"/>
</dbReference>
<gene>
    <name evidence="1" type="ORF">S01H4_44375</name>
</gene>
<accession>X1C426</accession>
<dbReference type="AlphaFoldDB" id="X1C426"/>
<organism evidence="1">
    <name type="scientific">marine sediment metagenome</name>
    <dbReference type="NCBI Taxonomy" id="412755"/>
    <lineage>
        <taxon>unclassified sequences</taxon>
        <taxon>metagenomes</taxon>
        <taxon>ecological metagenomes</taxon>
    </lineage>
</organism>
<dbReference type="NCBIfam" id="TIGR00315">
    <property type="entry name" value="cdhB"/>
    <property type="match status" value="1"/>
</dbReference>
<evidence type="ECO:0008006" key="2">
    <source>
        <dbReference type="Google" id="ProtNLM"/>
    </source>
</evidence>
<feature type="non-terminal residue" evidence="1">
    <location>
        <position position="1"/>
    </location>
</feature>
<reference evidence="1" key="1">
    <citation type="journal article" date="2014" name="Front. Microbiol.">
        <title>High frequency of phylogenetically diverse reductive dehalogenase-homologous genes in deep subseafloor sedimentary metagenomes.</title>
        <authorList>
            <person name="Kawai M."/>
            <person name="Futagami T."/>
            <person name="Toyoda A."/>
            <person name="Takaki Y."/>
            <person name="Nishi S."/>
            <person name="Hori S."/>
            <person name="Arai W."/>
            <person name="Tsubouchi T."/>
            <person name="Morono Y."/>
            <person name="Uchiyama I."/>
            <person name="Ito T."/>
            <person name="Fujiyama A."/>
            <person name="Inagaki F."/>
            <person name="Takami H."/>
        </authorList>
    </citation>
    <scope>NUCLEOTIDE SEQUENCE</scope>
    <source>
        <strain evidence="1">Expedition CK06-06</strain>
    </source>
</reference>
<dbReference type="GO" id="GO:0019385">
    <property type="term" value="P:methanogenesis, from acetate"/>
    <property type="evidence" value="ECO:0007669"/>
    <property type="project" value="InterPro"/>
</dbReference>
<dbReference type="EMBL" id="BART01024600">
    <property type="protein sequence ID" value="GAG91163.1"/>
    <property type="molecule type" value="Genomic_DNA"/>
</dbReference>
<dbReference type="InterPro" id="IPR029035">
    <property type="entry name" value="DHS-like_NAD/FAD-binding_dom"/>
</dbReference>
<comment type="caution">
    <text evidence="1">The sequence shown here is derived from an EMBL/GenBank/DDBJ whole genome shotgun (WGS) entry which is preliminary data.</text>
</comment>
<sequence>KKLADYFIEIVKKLDVPVVATGHSYKYVSEKLGKDKVSMMSLINITQRLSDPNWKGIDGNGQYDMAIFGGHIVFYVSQTLSNLKNFTTYLRTIELDKFSHPNARFSLANLSDEEWKDFLEKLTVKL</sequence>
<dbReference type="Gene3D" id="3.40.50.1220">
    <property type="entry name" value="TPP-binding domain"/>
    <property type="match status" value="1"/>
</dbReference>
<dbReference type="Pfam" id="PF02552">
    <property type="entry name" value="CO_dh"/>
    <property type="match status" value="1"/>
</dbReference>